<evidence type="ECO:0000313" key="12">
    <source>
        <dbReference type="Proteomes" id="UP000515663"/>
    </source>
</evidence>
<comment type="catalytic activity">
    <reaction evidence="5">
        <text>(5R)-5-hydroxy-L-lysine + GTP = (5R)-5-phosphooxy-L-lysine + GDP + H(+)</text>
        <dbReference type="Rhea" id="RHEA:19049"/>
        <dbReference type="ChEBI" id="CHEBI:15378"/>
        <dbReference type="ChEBI" id="CHEBI:37565"/>
        <dbReference type="ChEBI" id="CHEBI:57882"/>
        <dbReference type="ChEBI" id="CHEBI:58189"/>
        <dbReference type="ChEBI" id="CHEBI:58357"/>
        <dbReference type="EC" id="2.7.1.81"/>
    </reaction>
</comment>
<dbReference type="GO" id="GO:0047992">
    <property type="term" value="F:hydroxylysine kinase activity"/>
    <property type="evidence" value="ECO:0007669"/>
    <property type="project" value="UniProtKB-EC"/>
</dbReference>
<keyword evidence="4" id="KW-0418">Kinase</keyword>
<feature type="domain" description="Aminoglycoside phosphotransferase" evidence="10">
    <location>
        <begin position="51"/>
        <end position="276"/>
    </location>
</feature>
<evidence type="ECO:0000256" key="8">
    <source>
        <dbReference type="ARBA" id="ARBA00040505"/>
    </source>
</evidence>
<dbReference type="AlphaFoldDB" id="A0A7D7LZD6"/>
<dbReference type="InterPro" id="IPR011009">
    <property type="entry name" value="Kinase-like_dom_sf"/>
</dbReference>
<comment type="function">
    <text evidence="6">Catalyzes the GTP-dependent phosphorylation of 5-hydroxy-L-lysine.</text>
</comment>
<evidence type="ECO:0000256" key="4">
    <source>
        <dbReference type="ARBA" id="ARBA00022777"/>
    </source>
</evidence>
<evidence type="ECO:0000256" key="5">
    <source>
        <dbReference type="ARBA" id="ARBA00036820"/>
    </source>
</evidence>
<dbReference type="Pfam" id="PF01636">
    <property type="entry name" value="APH"/>
    <property type="match status" value="1"/>
</dbReference>
<sequence>MTERTMSFFEQVLVETAVAAPQQPVDRALVEQLLVENYGLRGHLEPIATEKDDTFRLRDDRDYLVKCSPATEDPELVDLQTAAMVHLEVTSPDLPVQRVIPTRDSAREVVIPGTEPYPRILRVLSYVPGDLLKDGARTATHWSAAGKMLGRLTVAMEGFSHPRDKRRLLWDMGNFDKLSELLTFVDDEPSRTLADAVFAEYCDTVAPRLDDLERQVIHGDFSPYNAVVDSQDPQFVTGIIDFGDVVHTCVAFDVAVGMANLIGVDETDPWGHALDFLDGYLETRPLPADAVELLREIALGRLLLRALVVRWRAHGDPERHAYLVTHAARDWTYLRRAHEVDAGDVRSRLRAAAERSARRGAEAASVVASDNSELESPEGAHQR</sequence>
<dbReference type="PANTHER" id="PTHR21064:SF1">
    <property type="entry name" value="HYDROXYLYSINE KINASE"/>
    <property type="match status" value="1"/>
</dbReference>
<keyword evidence="12" id="KW-1185">Reference proteome</keyword>
<keyword evidence="3 11" id="KW-0808">Transferase</keyword>
<dbReference type="KEGG" id="gji:H1R19_05010"/>
<reference evidence="12" key="1">
    <citation type="submission" date="2020-07" db="EMBL/GenBank/DDBJ databases">
        <title>novel species isolated from the respiratory tract of Marmot.</title>
        <authorList>
            <person name="Zhang G."/>
        </authorList>
    </citation>
    <scope>NUCLEOTIDE SEQUENCE [LARGE SCALE GENOMIC DNA]</scope>
    <source>
        <strain evidence="12">686</strain>
    </source>
</reference>
<proteinExistence type="predicted"/>
<dbReference type="RefSeq" id="WP_219850716.1">
    <property type="nucleotide sequence ID" value="NZ_CP059491.1"/>
</dbReference>
<organism evidence="11 12">
    <name type="scientific">Gordonia jinghuaiqii</name>
    <dbReference type="NCBI Taxonomy" id="2758710"/>
    <lineage>
        <taxon>Bacteria</taxon>
        <taxon>Bacillati</taxon>
        <taxon>Actinomycetota</taxon>
        <taxon>Actinomycetes</taxon>
        <taxon>Mycobacteriales</taxon>
        <taxon>Gordoniaceae</taxon>
        <taxon>Gordonia</taxon>
    </lineage>
</organism>
<evidence type="ECO:0000256" key="2">
    <source>
        <dbReference type="ARBA" id="ARBA00022490"/>
    </source>
</evidence>
<dbReference type="InterPro" id="IPR050249">
    <property type="entry name" value="Pseudomonas-type_ThrB"/>
</dbReference>
<evidence type="ECO:0000256" key="7">
    <source>
        <dbReference type="ARBA" id="ARBA00038873"/>
    </source>
</evidence>
<keyword evidence="2" id="KW-0963">Cytoplasm</keyword>
<dbReference type="Gene3D" id="3.90.1200.10">
    <property type="match status" value="1"/>
</dbReference>
<evidence type="ECO:0000256" key="9">
    <source>
        <dbReference type="SAM" id="MobiDB-lite"/>
    </source>
</evidence>
<gene>
    <name evidence="11" type="ORF">H1R19_05010</name>
</gene>
<accession>A0A7D7LZD6</accession>
<comment type="subcellular location">
    <subcellularLocation>
        <location evidence="1">Cytoplasm</location>
    </subcellularLocation>
</comment>
<name>A0A7D7LZD6_9ACTN</name>
<protein>
    <recommendedName>
        <fullName evidence="8">Hydroxylysine kinase</fullName>
        <ecNumber evidence="7">2.7.1.81</ecNumber>
    </recommendedName>
</protein>
<evidence type="ECO:0000256" key="3">
    <source>
        <dbReference type="ARBA" id="ARBA00022679"/>
    </source>
</evidence>
<dbReference type="InterPro" id="IPR002575">
    <property type="entry name" value="Aminoglycoside_PTrfase"/>
</dbReference>
<evidence type="ECO:0000256" key="6">
    <source>
        <dbReference type="ARBA" id="ARBA00037368"/>
    </source>
</evidence>
<dbReference type="PANTHER" id="PTHR21064">
    <property type="entry name" value="AMINOGLYCOSIDE PHOSPHOTRANSFERASE DOMAIN-CONTAINING PROTEIN-RELATED"/>
    <property type="match status" value="1"/>
</dbReference>
<evidence type="ECO:0000313" key="11">
    <source>
        <dbReference type="EMBL" id="QMT02514.1"/>
    </source>
</evidence>
<evidence type="ECO:0000259" key="10">
    <source>
        <dbReference type="Pfam" id="PF01636"/>
    </source>
</evidence>
<feature type="region of interest" description="Disordered" evidence="9">
    <location>
        <begin position="356"/>
        <end position="383"/>
    </location>
</feature>
<dbReference type="SUPFAM" id="SSF56112">
    <property type="entry name" value="Protein kinase-like (PK-like)"/>
    <property type="match status" value="1"/>
</dbReference>
<dbReference type="EC" id="2.7.1.81" evidence="7"/>
<dbReference type="EMBL" id="CP059491">
    <property type="protein sequence ID" value="QMT02514.1"/>
    <property type="molecule type" value="Genomic_DNA"/>
</dbReference>
<dbReference type="Proteomes" id="UP000515663">
    <property type="component" value="Chromosome"/>
</dbReference>
<evidence type="ECO:0000256" key="1">
    <source>
        <dbReference type="ARBA" id="ARBA00004496"/>
    </source>
</evidence>
<dbReference type="GO" id="GO:0005737">
    <property type="term" value="C:cytoplasm"/>
    <property type="evidence" value="ECO:0007669"/>
    <property type="project" value="UniProtKB-SubCell"/>
</dbReference>